<dbReference type="Pfam" id="PF11731">
    <property type="entry name" value="Cdd1"/>
    <property type="match status" value="1"/>
</dbReference>
<evidence type="ECO:0000313" key="2">
    <source>
        <dbReference type="Proteomes" id="UP001464378"/>
    </source>
</evidence>
<gene>
    <name evidence="1" type="ORF">WMO64_00035</name>
</gene>
<protein>
    <submittedName>
        <fullName evidence="1">Helix-hairpin-helix domain-containing protein</fullName>
    </submittedName>
</protein>
<accession>A0ABV1E3G9</accession>
<keyword evidence="2" id="KW-1185">Reference proteome</keyword>
<evidence type="ECO:0000313" key="1">
    <source>
        <dbReference type="EMBL" id="MEQ2441858.1"/>
    </source>
</evidence>
<proteinExistence type="predicted"/>
<organism evidence="1 2">
    <name type="scientific">Pseudoflavonifractor intestinihominis</name>
    <dbReference type="NCBI Taxonomy" id="3133171"/>
    <lineage>
        <taxon>Bacteria</taxon>
        <taxon>Bacillati</taxon>
        <taxon>Bacillota</taxon>
        <taxon>Clostridia</taxon>
        <taxon>Eubacteriales</taxon>
        <taxon>Oscillospiraceae</taxon>
        <taxon>Pseudoflavonifractor</taxon>
    </lineage>
</organism>
<reference evidence="1 2" key="1">
    <citation type="submission" date="2024-03" db="EMBL/GenBank/DDBJ databases">
        <title>Human intestinal bacterial collection.</title>
        <authorList>
            <person name="Pauvert C."/>
            <person name="Hitch T.C.A."/>
            <person name="Clavel T."/>
        </authorList>
    </citation>
    <scope>NUCLEOTIDE SEQUENCE [LARGE SCALE GENOMIC DNA]</scope>
    <source>
        <strain evidence="1 2">CLA-AP-H29</strain>
    </source>
</reference>
<comment type="caution">
    <text evidence="1">The sequence shown here is derived from an EMBL/GenBank/DDBJ whole genome shotgun (WGS) entry which is preliminary data.</text>
</comment>
<dbReference type="Gene3D" id="1.10.150.20">
    <property type="entry name" value="5' to 3' exonuclease, C-terminal subdomain"/>
    <property type="match status" value="1"/>
</dbReference>
<sequence length="88" mass="10598">MGKLQEIPGVGKNIEQDLINIGIREISDLKGKKPEELYLQDCLYKGFQEDKCQLYVFRLAVYFAEHETHEAEKLKWWYWKDKEYPDKE</sequence>
<dbReference type="InterPro" id="IPR021725">
    <property type="entry name" value="Cdd1"/>
</dbReference>
<name>A0ABV1E3G9_9FIRM</name>
<dbReference type="RefSeq" id="WP_097786544.1">
    <property type="nucleotide sequence ID" value="NZ_JBBMFK010000001.1"/>
</dbReference>
<dbReference type="Proteomes" id="UP001464378">
    <property type="component" value="Unassembled WGS sequence"/>
</dbReference>
<dbReference type="EMBL" id="JBBMFK010000001">
    <property type="protein sequence ID" value="MEQ2441858.1"/>
    <property type="molecule type" value="Genomic_DNA"/>
</dbReference>